<dbReference type="Gene3D" id="3.30.9.10">
    <property type="entry name" value="D-Amino Acid Oxidase, subunit A, domain 2"/>
    <property type="match status" value="1"/>
</dbReference>
<accession>A0A1Y6B8D2</accession>
<proteinExistence type="inferred from homology"/>
<dbReference type="Pfam" id="PF01266">
    <property type="entry name" value="DAO"/>
    <property type="match status" value="1"/>
</dbReference>
<evidence type="ECO:0000313" key="4">
    <source>
        <dbReference type="EMBL" id="SME96831.1"/>
    </source>
</evidence>
<dbReference type="AlphaFoldDB" id="A0A1Y6B8D2"/>
<dbReference type="InterPro" id="IPR006076">
    <property type="entry name" value="FAD-dep_OxRdtase"/>
</dbReference>
<evidence type="ECO:0000256" key="1">
    <source>
        <dbReference type="ARBA" id="ARBA00009410"/>
    </source>
</evidence>
<dbReference type="GO" id="GO:0055130">
    <property type="term" value="P:D-alanine catabolic process"/>
    <property type="evidence" value="ECO:0007669"/>
    <property type="project" value="TreeGrafter"/>
</dbReference>
<dbReference type="Proteomes" id="UP000192920">
    <property type="component" value="Unassembled WGS sequence"/>
</dbReference>
<protein>
    <submittedName>
        <fullName evidence="4">D-amino acid dehydrogenase small subunit</fullName>
    </submittedName>
</protein>
<dbReference type="Gene3D" id="3.50.50.60">
    <property type="entry name" value="FAD/NAD(P)-binding domain"/>
    <property type="match status" value="2"/>
</dbReference>
<dbReference type="GO" id="GO:0008718">
    <property type="term" value="F:D-amino-acid dehydrogenase activity"/>
    <property type="evidence" value="ECO:0007669"/>
    <property type="project" value="TreeGrafter"/>
</dbReference>
<dbReference type="NCBIfam" id="NF001933">
    <property type="entry name" value="PRK00711.1"/>
    <property type="match status" value="1"/>
</dbReference>
<reference evidence="5" key="1">
    <citation type="submission" date="2017-04" db="EMBL/GenBank/DDBJ databases">
        <authorList>
            <person name="Varghese N."/>
            <person name="Submissions S."/>
        </authorList>
    </citation>
    <scope>NUCLEOTIDE SEQUENCE [LARGE SCALE GENOMIC DNA]</scope>
    <source>
        <strain evidence="5">DSM 22618</strain>
    </source>
</reference>
<comment type="similarity">
    <text evidence="1">Belongs to the DadA oxidoreductase family.</text>
</comment>
<dbReference type="GO" id="GO:0005737">
    <property type="term" value="C:cytoplasm"/>
    <property type="evidence" value="ECO:0007669"/>
    <property type="project" value="TreeGrafter"/>
</dbReference>
<evidence type="ECO:0000313" key="5">
    <source>
        <dbReference type="Proteomes" id="UP000192920"/>
    </source>
</evidence>
<dbReference type="SUPFAM" id="SSF51905">
    <property type="entry name" value="FAD/NAD(P)-binding domain"/>
    <property type="match status" value="1"/>
</dbReference>
<dbReference type="RefSeq" id="WP_085274754.1">
    <property type="nucleotide sequence ID" value="NZ_FXAG01000002.1"/>
</dbReference>
<dbReference type="PANTHER" id="PTHR13847">
    <property type="entry name" value="SARCOSINE DEHYDROGENASE-RELATED"/>
    <property type="match status" value="1"/>
</dbReference>
<dbReference type="STRING" id="1123014.SAMN02745746_00380"/>
<keyword evidence="5" id="KW-1185">Reference proteome</keyword>
<dbReference type="GO" id="GO:0005886">
    <property type="term" value="C:plasma membrane"/>
    <property type="evidence" value="ECO:0007669"/>
    <property type="project" value="TreeGrafter"/>
</dbReference>
<dbReference type="InterPro" id="IPR036188">
    <property type="entry name" value="FAD/NAD-bd_sf"/>
</dbReference>
<dbReference type="PANTHER" id="PTHR13847:SF280">
    <property type="entry name" value="D-AMINO ACID DEHYDROGENASE"/>
    <property type="match status" value="1"/>
</dbReference>
<organism evidence="4 5">
    <name type="scientific">Pseudogulbenkiania subflava DSM 22618</name>
    <dbReference type="NCBI Taxonomy" id="1123014"/>
    <lineage>
        <taxon>Bacteria</taxon>
        <taxon>Pseudomonadati</taxon>
        <taxon>Pseudomonadota</taxon>
        <taxon>Betaproteobacteria</taxon>
        <taxon>Neisseriales</taxon>
        <taxon>Chromobacteriaceae</taxon>
        <taxon>Pseudogulbenkiania</taxon>
    </lineage>
</organism>
<evidence type="ECO:0000256" key="2">
    <source>
        <dbReference type="ARBA" id="ARBA00023002"/>
    </source>
</evidence>
<name>A0A1Y6B8D2_9NEIS</name>
<keyword evidence="2" id="KW-0560">Oxidoreductase</keyword>
<feature type="domain" description="FAD dependent oxidoreductase" evidence="3">
    <location>
        <begin position="2"/>
        <end position="403"/>
    </location>
</feature>
<dbReference type="SUPFAM" id="SSF54373">
    <property type="entry name" value="FAD-linked reductases, C-terminal domain"/>
    <property type="match status" value="1"/>
</dbReference>
<dbReference type="EMBL" id="FXAG01000002">
    <property type="protein sequence ID" value="SME96831.1"/>
    <property type="molecule type" value="Genomic_DNA"/>
</dbReference>
<evidence type="ECO:0000259" key="3">
    <source>
        <dbReference type="Pfam" id="PF01266"/>
    </source>
</evidence>
<sequence>MKVVVLGAGIIGVSTAWFLARDGHEVVVLERAPGPARETSFANGGQISVSHSEPWAQPSTPWKVFKWLLREDAPLLYRPRFDSAQWAFALRFLRECLPQRAHRNMLCMLALGRFSRDTFTLIREETGIAFDHLTRGIVTLFESRRDLEQALRAAETMREFGVDKREVSRTELLRIEPALAASADRIAAACYCDSDQSGDIHKFTSGLAAAAVALGVEFRYSTRINALLAEGGDVTGVSVTRPDGYFETVSADAYVLALGSHSTPIARSVGLTLPVYPAKGYSVTLPIREPAMAPTVALTEESYKVFMSRLGNRLRVAGTAELAGYSSTLNPVRCGLLVKRARALFPDACDWEGEVQYWTGLRPASPGNVPLIGRTRYPSLYLNTGHGTLGWTEGPGSGRALADIIGGRRPPLDFPFTGC</sequence>
<gene>
    <name evidence="4" type="ORF">SAMN02745746_00380</name>
</gene>